<dbReference type="AlphaFoldDB" id="A0A2Z6P893"/>
<feature type="compositionally biased region" description="Basic and acidic residues" evidence="2">
    <location>
        <begin position="411"/>
        <end position="421"/>
    </location>
</feature>
<dbReference type="PANTHER" id="PTHR32009:SF106">
    <property type="entry name" value="TIR DOMAIN-CONTAINING PROTEIN"/>
    <property type="match status" value="1"/>
</dbReference>
<dbReference type="InterPro" id="IPR048297">
    <property type="entry name" value="DUF936_dom_pln"/>
</dbReference>
<reference evidence="5" key="1">
    <citation type="journal article" date="2017" name="Front. Plant Sci.">
        <title>Climate Clever Clovers: New Paradigm to Reduce the Environmental Footprint of Ruminants by Breeding Low Methanogenic Forages Utilizing Haplotype Variation.</title>
        <authorList>
            <person name="Kaur P."/>
            <person name="Appels R."/>
            <person name="Bayer P.E."/>
            <person name="Keeble-Gagnere G."/>
            <person name="Wang J."/>
            <person name="Hirakawa H."/>
            <person name="Shirasawa K."/>
            <person name="Vercoe P."/>
            <person name="Stefanova K."/>
            <person name="Durmic Z."/>
            <person name="Nichols P."/>
            <person name="Revell C."/>
            <person name="Isobe S.N."/>
            <person name="Edwards D."/>
            <person name="Erskine W."/>
        </authorList>
    </citation>
    <scope>NUCLEOTIDE SEQUENCE [LARGE SCALE GENOMIC DNA]</scope>
    <source>
        <strain evidence="5">cv. Daliak</strain>
    </source>
</reference>
<feature type="region of interest" description="Disordered" evidence="2">
    <location>
        <begin position="395"/>
        <end position="429"/>
    </location>
</feature>
<evidence type="ECO:0000313" key="5">
    <source>
        <dbReference type="Proteomes" id="UP000242715"/>
    </source>
</evidence>
<proteinExistence type="predicted"/>
<evidence type="ECO:0000313" key="4">
    <source>
        <dbReference type="EMBL" id="GAU40069.1"/>
    </source>
</evidence>
<evidence type="ECO:0000256" key="1">
    <source>
        <dbReference type="ARBA" id="ARBA00023027"/>
    </source>
</evidence>
<dbReference type="SMART" id="SM00255">
    <property type="entry name" value="TIR"/>
    <property type="match status" value="2"/>
</dbReference>
<dbReference type="EMBL" id="DF973788">
    <property type="protein sequence ID" value="GAU40069.1"/>
    <property type="molecule type" value="Genomic_DNA"/>
</dbReference>
<evidence type="ECO:0000259" key="3">
    <source>
        <dbReference type="PROSITE" id="PS50104"/>
    </source>
</evidence>
<dbReference type="Pfam" id="PF01582">
    <property type="entry name" value="TIR"/>
    <property type="match status" value="2"/>
</dbReference>
<dbReference type="Proteomes" id="UP000242715">
    <property type="component" value="Unassembled WGS sequence"/>
</dbReference>
<accession>A0A2Z6P893</accession>
<feature type="domain" description="TIR" evidence="3">
    <location>
        <begin position="18"/>
        <end position="182"/>
    </location>
</feature>
<dbReference type="InterPro" id="IPR000157">
    <property type="entry name" value="TIR_dom"/>
</dbReference>
<dbReference type="Pfam" id="PF06075">
    <property type="entry name" value="DUF936"/>
    <property type="match status" value="1"/>
</dbReference>
<evidence type="ECO:0000256" key="2">
    <source>
        <dbReference type="SAM" id="MobiDB-lite"/>
    </source>
</evidence>
<dbReference type="PROSITE" id="PS50104">
    <property type="entry name" value="TIR"/>
    <property type="match status" value="1"/>
</dbReference>
<name>A0A2Z6P893_TRISU</name>
<dbReference type="OrthoDB" id="6160824at2759"/>
<dbReference type="InterPro" id="IPR035897">
    <property type="entry name" value="Toll_tir_struct_dom_sf"/>
</dbReference>
<sequence>MANEEAITIATHQLNQPNEYDGFLSFRVIDTQIGFTGNLYNALHNKRFKIYMDVNGFKSGDQIFHSLLKALEGSSIAIVVFSENYLFSTYCLDELVKMVECKKLKNQQILPIFYDVDPSEVRLMEGRFGEAMSGHEHTFGKDSEKIQMWKSALFEVTNLNGWHFKIGEDTRYSFTGHVYDALVRAGFKIFMKDKECDPNSQSFARDIEKSRLSIIVISENYAYASPCLDELVTVLELMKTKNQLVWPIFYKVDPSDIRNQRKSYGKAMIQHENKFGKDYKKLQSWRLALFEVANLKGWHLKFGVKSTMASLTPSVLTKLLQNAGKRVTNEHLQPLLQVTEIIPQVGQFFYVTRFDSDDSCSVPLVCGLNPLPKRRACVGNPIDLVSSDCLHNNVKKRKENNGSHSNVNKNKNKDKEREKRIQTKSLLRS</sequence>
<keyword evidence="5" id="KW-1185">Reference proteome</keyword>
<dbReference type="SUPFAM" id="SSF52200">
    <property type="entry name" value="Toll/Interleukin receptor TIR domain"/>
    <property type="match status" value="2"/>
</dbReference>
<dbReference type="PANTHER" id="PTHR32009">
    <property type="entry name" value="TMV RESISTANCE PROTEIN N-LIKE"/>
    <property type="match status" value="1"/>
</dbReference>
<gene>
    <name evidence="4" type="ORF">TSUD_258620</name>
</gene>
<dbReference type="Gene3D" id="3.40.50.10140">
    <property type="entry name" value="Toll/interleukin-1 receptor homology (TIR) domain"/>
    <property type="match status" value="2"/>
</dbReference>
<protein>
    <recommendedName>
        <fullName evidence="3">TIR domain-containing protein</fullName>
    </recommendedName>
</protein>
<organism evidence="4 5">
    <name type="scientific">Trifolium subterraneum</name>
    <name type="common">Subterranean clover</name>
    <dbReference type="NCBI Taxonomy" id="3900"/>
    <lineage>
        <taxon>Eukaryota</taxon>
        <taxon>Viridiplantae</taxon>
        <taxon>Streptophyta</taxon>
        <taxon>Embryophyta</taxon>
        <taxon>Tracheophyta</taxon>
        <taxon>Spermatophyta</taxon>
        <taxon>Magnoliopsida</taxon>
        <taxon>eudicotyledons</taxon>
        <taxon>Gunneridae</taxon>
        <taxon>Pentapetalae</taxon>
        <taxon>rosids</taxon>
        <taxon>fabids</taxon>
        <taxon>Fabales</taxon>
        <taxon>Fabaceae</taxon>
        <taxon>Papilionoideae</taxon>
        <taxon>50 kb inversion clade</taxon>
        <taxon>NPAAA clade</taxon>
        <taxon>Hologalegina</taxon>
        <taxon>IRL clade</taxon>
        <taxon>Trifolieae</taxon>
        <taxon>Trifolium</taxon>
    </lineage>
</organism>
<keyword evidence="1" id="KW-0520">NAD</keyword>
<dbReference type="GO" id="GO:0007165">
    <property type="term" value="P:signal transduction"/>
    <property type="evidence" value="ECO:0007669"/>
    <property type="project" value="InterPro"/>
</dbReference>